<dbReference type="InterPro" id="IPR051274">
    <property type="entry name" value="3-5_Exoribonuclease"/>
</dbReference>
<evidence type="ECO:0000256" key="1">
    <source>
        <dbReference type="ARBA" id="ARBA00004496"/>
    </source>
</evidence>
<keyword evidence="3" id="KW-0540">Nuclease</keyword>
<evidence type="ECO:0000313" key="9">
    <source>
        <dbReference type="EMBL" id="CAI5449836.1"/>
    </source>
</evidence>
<dbReference type="GO" id="GO:0031047">
    <property type="term" value="P:regulatory ncRNA-mediated gene silencing"/>
    <property type="evidence" value="ECO:0007669"/>
    <property type="project" value="UniProtKB-KW"/>
</dbReference>
<dbReference type="SUPFAM" id="SSF53098">
    <property type="entry name" value="Ribonuclease H-like"/>
    <property type="match status" value="1"/>
</dbReference>
<dbReference type="Gene3D" id="1.10.720.30">
    <property type="entry name" value="SAP domain"/>
    <property type="match status" value="1"/>
</dbReference>
<feature type="region of interest" description="Disordered" evidence="7">
    <location>
        <begin position="409"/>
        <end position="446"/>
    </location>
</feature>
<feature type="compositionally biased region" description="Basic and acidic residues" evidence="7">
    <location>
        <begin position="20"/>
        <end position="30"/>
    </location>
</feature>
<dbReference type="Pfam" id="PF00929">
    <property type="entry name" value="RNase_T"/>
    <property type="match status" value="1"/>
</dbReference>
<keyword evidence="2" id="KW-0963">Cytoplasm</keyword>
<dbReference type="InterPro" id="IPR036397">
    <property type="entry name" value="RNaseH_sf"/>
</dbReference>
<name>A0A9P1ISA7_9PELO</name>
<comment type="subcellular location">
    <subcellularLocation>
        <location evidence="1">Cytoplasm</location>
    </subcellularLocation>
</comment>
<keyword evidence="4" id="KW-0378">Hydrolase</keyword>
<dbReference type="InterPro" id="IPR036361">
    <property type="entry name" value="SAP_dom_sf"/>
</dbReference>
<gene>
    <name evidence="9" type="ORF">CAMP_LOCUS12473</name>
</gene>
<feature type="compositionally biased region" description="Low complexity" evidence="7">
    <location>
        <begin position="488"/>
        <end position="511"/>
    </location>
</feature>
<organism evidence="9 10">
    <name type="scientific">Caenorhabditis angaria</name>
    <dbReference type="NCBI Taxonomy" id="860376"/>
    <lineage>
        <taxon>Eukaryota</taxon>
        <taxon>Metazoa</taxon>
        <taxon>Ecdysozoa</taxon>
        <taxon>Nematoda</taxon>
        <taxon>Chromadorea</taxon>
        <taxon>Rhabditida</taxon>
        <taxon>Rhabditina</taxon>
        <taxon>Rhabditomorpha</taxon>
        <taxon>Rhabditoidea</taxon>
        <taxon>Rhabditidae</taxon>
        <taxon>Peloderinae</taxon>
        <taxon>Caenorhabditis</taxon>
    </lineage>
</organism>
<feature type="region of interest" description="Disordered" evidence="7">
    <location>
        <begin position="478"/>
        <end position="528"/>
    </location>
</feature>
<evidence type="ECO:0000256" key="5">
    <source>
        <dbReference type="ARBA" id="ARBA00022839"/>
    </source>
</evidence>
<feature type="domain" description="SAP" evidence="8">
    <location>
        <begin position="76"/>
        <end position="110"/>
    </location>
</feature>
<evidence type="ECO:0000256" key="2">
    <source>
        <dbReference type="ARBA" id="ARBA00022490"/>
    </source>
</evidence>
<dbReference type="OrthoDB" id="5775694at2759"/>
<feature type="compositionally biased region" description="Acidic residues" evidence="7">
    <location>
        <begin position="422"/>
        <end position="438"/>
    </location>
</feature>
<protein>
    <recommendedName>
        <fullName evidence="8">SAP domain-containing protein</fullName>
    </recommendedName>
</protein>
<dbReference type="GO" id="GO:0005737">
    <property type="term" value="C:cytoplasm"/>
    <property type="evidence" value="ECO:0007669"/>
    <property type="project" value="UniProtKB-SubCell"/>
</dbReference>
<dbReference type="PANTHER" id="PTHR23044">
    <property type="entry name" value="3'-5' EXONUCLEASE ERI1-RELATED"/>
    <property type="match status" value="1"/>
</dbReference>
<keyword evidence="6" id="KW-0943">RNA-mediated gene silencing</keyword>
<dbReference type="CDD" id="cd06133">
    <property type="entry name" value="ERI-1_3'hExo_like"/>
    <property type="match status" value="1"/>
</dbReference>
<dbReference type="Gene3D" id="3.30.420.10">
    <property type="entry name" value="Ribonuclease H-like superfamily/Ribonuclease H"/>
    <property type="match status" value="1"/>
</dbReference>
<evidence type="ECO:0000256" key="4">
    <source>
        <dbReference type="ARBA" id="ARBA00022801"/>
    </source>
</evidence>
<dbReference type="SMART" id="SM00513">
    <property type="entry name" value="SAP"/>
    <property type="match status" value="1"/>
</dbReference>
<dbReference type="SMART" id="SM00479">
    <property type="entry name" value="EXOIII"/>
    <property type="match status" value="1"/>
</dbReference>
<dbReference type="InterPro" id="IPR013520">
    <property type="entry name" value="Ribonucl_H"/>
</dbReference>
<evidence type="ECO:0000259" key="8">
    <source>
        <dbReference type="PROSITE" id="PS50800"/>
    </source>
</evidence>
<evidence type="ECO:0000256" key="7">
    <source>
        <dbReference type="SAM" id="MobiDB-lite"/>
    </source>
</evidence>
<dbReference type="AlphaFoldDB" id="A0A9P1ISA7"/>
<comment type="caution">
    <text evidence="9">The sequence shown here is derived from an EMBL/GenBank/DDBJ whole genome shotgun (WGS) entry which is preliminary data.</text>
</comment>
<accession>A0A9P1ISA7</accession>
<evidence type="ECO:0000313" key="10">
    <source>
        <dbReference type="Proteomes" id="UP001152747"/>
    </source>
</evidence>
<dbReference type="InterPro" id="IPR003034">
    <property type="entry name" value="SAP_dom"/>
</dbReference>
<dbReference type="GO" id="GO:0000175">
    <property type="term" value="F:3'-5'-RNA exonuclease activity"/>
    <property type="evidence" value="ECO:0007669"/>
    <property type="project" value="InterPro"/>
</dbReference>
<dbReference type="PROSITE" id="PS50800">
    <property type="entry name" value="SAP"/>
    <property type="match status" value="1"/>
</dbReference>
<sequence length="536" mass="62028">MGDALASSFSRLLAISKELEAQEEPAKSSDSEDDGADEENVTFQIPEENQIEISAHEEPLKSVVSPEYVKKVMRELHVMSTEQLRQALSVIKVSTSGTKRQLRKRVAQYYRKENMLLSRKLENINSDKTLRYFDYLIAIDFECTCVEIIYDYPHEIIELPAVLIDVKEMKIVSMFRTYVRPVRNPILSDFCIAFTKIAQETVDKAPYFREALQLLYDWMRRFGLGEKGVRFAFVTDGPHDIFINIKKIFKDRFHGIAKGNGKSGIENMLEKFDLKFQGNKHSGLDDAKNIAYICLEMMKRKIELRINQRCVYILNRNQQNDEYKDENLLNQNVDISRRDFQMWMRKLPLKLQVVSRRDFCEEKYLECESCEELTDEQNEMEKNRAEIEKLMNSKFEKALKTSVKIPVRREDLERSSSSSDSETYETNDDEDLTEEEDLFNNGEPGTFAVAEDIDDEVELESIWRHDDSTDNEICAARRRQHPPNTEQSISSSTSSSSISTSSSSSTVITSTRASDLQPPRNSLASANRHFQRFVSK</sequence>
<dbReference type="EMBL" id="CANHGI010000004">
    <property type="protein sequence ID" value="CAI5449836.1"/>
    <property type="molecule type" value="Genomic_DNA"/>
</dbReference>
<keyword evidence="5" id="KW-0269">Exonuclease</keyword>
<dbReference type="GO" id="GO:0003676">
    <property type="term" value="F:nucleic acid binding"/>
    <property type="evidence" value="ECO:0007669"/>
    <property type="project" value="InterPro"/>
</dbReference>
<dbReference type="InterPro" id="IPR047201">
    <property type="entry name" value="ERI-1_3'hExo-like"/>
</dbReference>
<keyword evidence="10" id="KW-1185">Reference proteome</keyword>
<feature type="region of interest" description="Disordered" evidence="7">
    <location>
        <begin position="20"/>
        <end position="39"/>
    </location>
</feature>
<dbReference type="InterPro" id="IPR012337">
    <property type="entry name" value="RNaseH-like_sf"/>
</dbReference>
<dbReference type="Proteomes" id="UP001152747">
    <property type="component" value="Unassembled WGS sequence"/>
</dbReference>
<proteinExistence type="predicted"/>
<evidence type="ECO:0000256" key="6">
    <source>
        <dbReference type="ARBA" id="ARBA00023158"/>
    </source>
</evidence>
<reference evidence="9" key="1">
    <citation type="submission" date="2022-11" db="EMBL/GenBank/DDBJ databases">
        <authorList>
            <person name="Kikuchi T."/>
        </authorList>
    </citation>
    <scope>NUCLEOTIDE SEQUENCE</scope>
    <source>
        <strain evidence="9">PS1010</strain>
    </source>
</reference>
<dbReference type="PANTHER" id="PTHR23044:SF61">
    <property type="entry name" value="3'-5' EXORIBONUCLEASE 1-RELATED"/>
    <property type="match status" value="1"/>
</dbReference>
<evidence type="ECO:0000256" key="3">
    <source>
        <dbReference type="ARBA" id="ARBA00022722"/>
    </source>
</evidence>